<dbReference type="EMBL" id="CAJVQC010058894">
    <property type="protein sequence ID" value="CAG8799182.1"/>
    <property type="molecule type" value="Genomic_DNA"/>
</dbReference>
<accession>A0ACA9RLM6</accession>
<dbReference type="Proteomes" id="UP000789920">
    <property type="component" value="Unassembled WGS sequence"/>
</dbReference>
<evidence type="ECO:0000313" key="1">
    <source>
        <dbReference type="EMBL" id="CAG8799182.1"/>
    </source>
</evidence>
<keyword evidence="2" id="KW-1185">Reference proteome</keyword>
<sequence length="352" mass="41403">LDNTGSYITKEEIWNEGIVVIKNRYDSINDLKTFLSTFNFPCESYENILRWLIGRVGFSTSFIEEWFSSTYNIVTLFEKFKQRYTDPTHNESIMVRIIQSTDSEFVRRGVERDNLGGFQVTISEPLVIESAISYFKKFRNTSTYILDKMIDETFEDSNAHILFKKKLPFENWKIYEPCNNNRKLCVQSMRCTPDFNLPKFLENPVVPFFFPENEAGPDIVTFVHPVGMPEKRFITFVQVKLREKHSRDDLITTDPKKFYHKRKGTCQLLKGECYKNSYEKVLDLIHNNYCGVFRIFISYPALVALKEENLEIENSSFDNVVEDWIALIFDDEHIKILKDLKNPKRKAIDSNS</sequence>
<evidence type="ECO:0000313" key="2">
    <source>
        <dbReference type="Proteomes" id="UP000789920"/>
    </source>
</evidence>
<protein>
    <submittedName>
        <fullName evidence="1">6259_t:CDS:1</fullName>
    </submittedName>
</protein>
<organism evidence="1 2">
    <name type="scientific">Racocetra persica</name>
    <dbReference type="NCBI Taxonomy" id="160502"/>
    <lineage>
        <taxon>Eukaryota</taxon>
        <taxon>Fungi</taxon>
        <taxon>Fungi incertae sedis</taxon>
        <taxon>Mucoromycota</taxon>
        <taxon>Glomeromycotina</taxon>
        <taxon>Glomeromycetes</taxon>
        <taxon>Diversisporales</taxon>
        <taxon>Gigasporaceae</taxon>
        <taxon>Racocetra</taxon>
    </lineage>
</organism>
<proteinExistence type="predicted"/>
<feature type="non-terminal residue" evidence="1">
    <location>
        <position position="1"/>
    </location>
</feature>
<name>A0ACA9RLM6_9GLOM</name>
<gene>
    <name evidence="1" type="ORF">RPERSI_LOCUS20665</name>
</gene>
<reference evidence="1" key="1">
    <citation type="submission" date="2021-06" db="EMBL/GenBank/DDBJ databases">
        <authorList>
            <person name="Kallberg Y."/>
            <person name="Tangrot J."/>
            <person name="Rosling A."/>
        </authorList>
    </citation>
    <scope>NUCLEOTIDE SEQUENCE</scope>
    <source>
        <strain evidence="1">MA461A</strain>
    </source>
</reference>
<feature type="non-terminal residue" evidence="1">
    <location>
        <position position="352"/>
    </location>
</feature>
<comment type="caution">
    <text evidence="1">The sequence shown here is derived from an EMBL/GenBank/DDBJ whole genome shotgun (WGS) entry which is preliminary data.</text>
</comment>